<organism evidence="6 7">
    <name type="scientific">Acidovorax soli</name>
    <dbReference type="NCBI Taxonomy" id="592050"/>
    <lineage>
        <taxon>Bacteria</taxon>
        <taxon>Pseudomonadati</taxon>
        <taxon>Pseudomonadota</taxon>
        <taxon>Betaproteobacteria</taxon>
        <taxon>Burkholderiales</taxon>
        <taxon>Comamonadaceae</taxon>
        <taxon>Acidovorax</taxon>
    </lineage>
</organism>
<proteinExistence type="inferred from homology"/>
<dbReference type="AlphaFoldDB" id="A0A7X0P9D9"/>
<dbReference type="Gene3D" id="1.10.10.10">
    <property type="entry name" value="Winged helix-like DNA-binding domain superfamily/Winged helix DNA-binding domain"/>
    <property type="match status" value="1"/>
</dbReference>
<dbReference type="Pfam" id="PF00126">
    <property type="entry name" value="HTH_1"/>
    <property type="match status" value="1"/>
</dbReference>
<name>A0A7X0P9D9_9BURK</name>
<evidence type="ECO:0000259" key="5">
    <source>
        <dbReference type="PROSITE" id="PS50931"/>
    </source>
</evidence>
<dbReference type="EMBL" id="JACHLK010000001">
    <property type="protein sequence ID" value="MBB6557451.1"/>
    <property type="molecule type" value="Genomic_DNA"/>
</dbReference>
<evidence type="ECO:0000256" key="4">
    <source>
        <dbReference type="ARBA" id="ARBA00023163"/>
    </source>
</evidence>
<dbReference type="FunFam" id="1.10.10.10:FF:000001">
    <property type="entry name" value="LysR family transcriptional regulator"/>
    <property type="match status" value="1"/>
</dbReference>
<protein>
    <submittedName>
        <fullName evidence="6">DNA-binding transcriptional LysR family regulator</fullName>
    </submittedName>
</protein>
<dbReference type="SUPFAM" id="SSF46785">
    <property type="entry name" value="Winged helix' DNA-binding domain"/>
    <property type="match status" value="1"/>
</dbReference>
<dbReference type="SUPFAM" id="SSF53850">
    <property type="entry name" value="Periplasmic binding protein-like II"/>
    <property type="match status" value="1"/>
</dbReference>
<dbReference type="Proteomes" id="UP000575083">
    <property type="component" value="Unassembled WGS sequence"/>
</dbReference>
<keyword evidence="3 6" id="KW-0238">DNA-binding</keyword>
<dbReference type="InterPro" id="IPR005119">
    <property type="entry name" value="LysR_subst-bd"/>
</dbReference>
<dbReference type="InterPro" id="IPR036388">
    <property type="entry name" value="WH-like_DNA-bd_sf"/>
</dbReference>
<evidence type="ECO:0000256" key="3">
    <source>
        <dbReference type="ARBA" id="ARBA00023125"/>
    </source>
</evidence>
<dbReference type="Gene3D" id="3.40.190.290">
    <property type="match status" value="1"/>
</dbReference>
<evidence type="ECO:0000256" key="1">
    <source>
        <dbReference type="ARBA" id="ARBA00009437"/>
    </source>
</evidence>
<dbReference type="GO" id="GO:0003677">
    <property type="term" value="F:DNA binding"/>
    <property type="evidence" value="ECO:0007669"/>
    <property type="project" value="UniProtKB-KW"/>
</dbReference>
<dbReference type="GO" id="GO:0003700">
    <property type="term" value="F:DNA-binding transcription factor activity"/>
    <property type="evidence" value="ECO:0007669"/>
    <property type="project" value="InterPro"/>
</dbReference>
<feature type="domain" description="HTH lysR-type" evidence="5">
    <location>
        <begin position="1"/>
        <end position="59"/>
    </location>
</feature>
<dbReference type="InterPro" id="IPR058163">
    <property type="entry name" value="LysR-type_TF_proteobact-type"/>
</dbReference>
<comment type="similarity">
    <text evidence="1">Belongs to the LysR transcriptional regulatory family.</text>
</comment>
<keyword evidence="7" id="KW-1185">Reference proteome</keyword>
<accession>A0A7X0P9D9</accession>
<dbReference type="RefSeq" id="WP_184854913.1">
    <property type="nucleotide sequence ID" value="NZ_JACHLK010000001.1"/>
</dbReference>
<evidence type="ECO:0000256" key="2">
    <source>
        <dbReference type="ARBA" id="ARBA00023015"/>
    </source>
</evidence>
<dbReference type="InterPro" id="IPR000847">
    <property type="entry name" value="LysR_HTH_N"/>
</dbReference>
<sequence length="302" mass="33274">MPGLQQFVAFAETAKQGGFAAAARQLGAAPSTVAKSVQRLEEGLGVKLFHRTTRQVTLTPDGERLYQRCQRVLTELEDLQADASGARQTLSGTLRIDLPVFYGKHFVLPLLAALRRQHPQLEMDISLTDLQVDLVRSGIDLAVRIGALKDSTLVAQRVDRQQLMLCASPAYLAAHGTPRCIDDLAAHATVVFRLPNTGRDRSWQFQQQGQALEYTPHPHVRMSETEGLLEAMRLGMGLCQVPDMLVQASMARGELQEVLPDLRPPAMPIHIVYPSGRLLPARVRAAIDMLQALRQRLPAADV</sequence>
<dbReference type="PANTHER" id="PTHR30537:SF5">
    <property type="entry name" value="HTH-TYPE TRANSCRIPTIONAL ACTIVATOR TTDR-RELATED"/>
    <property type="match status" value="1"/>
</dbReference>
<dbReference type="PANTHER" id="PTHR30537">
    <property type="entry name" value="HTH-TYPE TRANSCRIPTIONAL REGULATOR"/>
    <property type="match status" value="1"/>
</dbReference>
<comment type="caution">
    <text evidence="6">The sequence shown here is derived from an EMBL/GenBank/DDBJ whole genome shotgun (WGS) entry which is preliminary data.</text>
</comment>
<keyword evidence="2" id="KW-0805">Transcription regulation</keyword>
<dbReference type="InterPro" id="IPR036390">
    <property type="entry name" value="WH_DNA-bd_sf"/>
</dbReference>
<gene>
    <name evidence="6" type="ORF">HNP48_000115</name>
</gene>
<keyword evidence="4" id="KW-0804">Transcription</keyword>
<dbReference type="Pfam" id="PF03466">
    <property type="entry name" value="LysR_substrate"/>
    <property type="match status" value="1"/>
</dbReference>
<dbReference type="PROSITE" id="PS50931">
    <property type="entry name" value="HTH_LYSR"/>
    <property type="match status" value="1"/>
</dbReference>
<evidence type="ECO:0000313" key="7">
    <source>
        <dbReference type="Proteomes" id="UP000575083"/>
    </source>
</evidence>
<reference evidence="6 7" key="1">
    <citation type="submission" date="2020-08" db="EMBL/GenBank/DDBJ databases">
        <title>Functional genomics of gut bacteria from endangered species of beetles.</title>
        <authorList>
            <person name="Carlos-Shanley C."/>
        </authorList>
    </citation>
    <scope>NUCLEOTIDE SEQUENCE [LARGE SCALE GENOMIC DNA]</scope>
    <source>
        <strain evidence="6 7">S00198</strain>
    </source>
</reference>
<dbReference type="CDD" id="cd08422">
    <property type="entry name" value="PBP2_CrgA_like"/>
    <property type="match status" value="1"/>
</dbReference>
<evidence type="ECO:0000313" key="6">
    <source>
        <dbReference type="EMBL" id="MBB6557451.1"/>
    </source>
</evidence>